<feature type="domain" description="N-acetyltransferase" evidence="2">
    <location>
        <begin position="163"/>
        <end position="328"/>
    </location>
</feature>
<keyword evidence="4" id="KW-1185">Reference proteome</keyword>
<dbReference type="PROSITE" id="PS51186">
    <property type="entry name" value="GNAT"/>
    <property type="match status" value="1"/>
</dbReference>
<dbReference type="OrthoDB" id="9792240at2"/>
<dbReference type="Gene3D" id="3.30.565.10">
    <property type="entry name" value="Histidine kinase-like ATPase, C-terminal domain"/>
    <property type="match status" value="1"/>
</dbReference>
<dbReference type="Gene3D" id="3.40.630.30">
    <property type="match status" value="1"/>
</dbReference>
<dbReference type="SUPFAM" id="SSF55729">
    <property type="entry name" value="Acyl-CoA N-acyltransferases (Nat)"/>
    <property type="match status" value="1"/>
</dbReference>
<evidence type="ECO:0000256" key="1">
    <source>
        <dbReference type="ARBA" id="ARBA00022527"/>
    </source>
</evidence>
<dbReference type="InterPro" id="IPR000182">
    <property type="entry name" value="GNAT_dom"/>
</dbReference>
<dbReference type="RefSeq" id="WP_085545253.1">
    <property type="nucleotide sequence ID" value="NZ_FXBB01000030.1"/>
</dbReference>
<gene>
    <name evidence="3" type="ORF">SAMN06275492_13028</name>
</gene>
<dbReference type="InterPro" id="IPR050267">
    <property type="entry name" value="Anti-sigma-factor_SerPK"/>
</dbReference>
<dbReference type="GO" id="GO:0016747">
    <property type="term" value="F:acyltransferase activity, transferring groups other than amino-acyl groups"/>
    <property type="evidence" value="ECO:0007669"/>
    <property type="project" value="InterPro"/>
</dbReference>
<dbReference type="InterPro" id="IPR003594">
    <property type="entry name" value="HATPase_dom"/>
</dbReference>
<dbReference type="AlphaFoldDB" id="A0A1X7KKR7"/>
<evidence type="ECO:0000313" key="4">
    <source>
        <dbReference type="Proteomes" id="UP000193355"/>
    </source>
</evidence>
<dbReference type="PANTHER" id="PTHR35526:SF3">
    <property type="entry name" value="ANTI-SIGMA-F FACTOR RSBW"/>
    <property type="match status" value="1"/>
</dbReference>
<dbReference type="Proteomes" id="UP000193355">
    <property type="component" value="Unassembled WGS sequence"/>
</dbReference>
<organism evidence="3 4">
    <name type="scientific">Dethiosulfovibrio salsuginis</name>
    <dbReference type="NCBI Taxonomy" id="561720"/>
    <lineage>
        <taxon>Bacteria</taxon>
        <taxon>Thermotogati</taxon>
        <taxon>Synergistota</taxon>
        <taxon>Synergistia</taxon>
        <taxon>Synergistales</taxon>
        <taxon>Dethiosulfovibrionaceae</taxon>
        <taxon>Dethiosulfovibrio</taxon>
    </lineage>
</organism>
<dbReference type="InterPro" id="IPR036890">
    <property type="entry name" value="HATPase_C_sf"/>
</dbReference>
<reference evidence="4" key="1">
    <citation type="submission" date="2017-04" db="EMBL/GenBank/DDBJ databases">
        <authorList>
            <person name="Varghese N."/>
            <person name="Submissions S."/>
        </authorList>
    </citation>
    <scope>NUCLEOTIDE SEQUENCE [LARGE SCALE GENOMIC DNA]</scope>
    <source>
        <strain evidence="4">USBA 82</strain>
    </source>
</reference>
<dbReference type="Pfam" id="PF00583">
    <property type="entry name" value="Acetyltransf_1"/>
    <property type="match status" value="1"/>
</dbReference>
<keyword evidence="3" id="KW-0418">Kinase</keyword>
<dbReference type="InterPro" id="IPR016181">
    <property type="entry name" value="Acyl_CoA_acyltransferase"/>
</dbReference>
<evidence type="ECO:0000313" key="3">
    <source>
        <dbReference type="EMBL" id="SMG41875.1"/>
    </source>
</evidence>
<dbReference type="GO" id="GO:0004674">
    <property type="term" value="F:protein serine/threonine kinase activity"/>
    <property type="evidence" value="ECO:0007669"/>
    <property type="project" value="UniProtKB-KW"/>
</dbReference>
<accession>A0A1X7KKR7</accession>
<dbReference type="Pfam" id="PF13581">
    <property type="entry name" value="HATPase_c_2"/>
    <property type="match status" value="1"/>
</dbReference>
<name>A0A1X7KKR7_9BACT</name>
<dbReference type="STRING" id="561720.SAMN06275492_13028"/>
<dbReference type="CDD" id="cd04301">
    <property type="entry name" value="NAT_SF"/>
    <property type="match status" value="1"/>
</dbReference>
<dbReference type="EMBL" id="FXBB01000030">
    <property type="protein sequence ID" value="SMG41875.1"/>
    <property type="molecule type" value="Genomic_DNA"/>
</dbReference>
<dbReference type="PANTHER" id="PTHR35526">
    <property type="entry name" value="ANTI-SIGMA-F FACTOR RSBW-RELATED"/>
    <property type="match status" value="1"/>
</dbReference>
<keyword evidence="1" id="KW-0723">Serine/threonine-protein kinase</keyword>
<keyword evidence="3" id="KW-0808">Transferase</keyword>
<proteinExistence type="predicted"/>
<protein>
    <submittedName>
        <fullName evidence="3">Anti-sigma regulatory factor (Ser/Thr protein kinase)</fullName>
    </submittedName>
</protein>
<dbReference type="CDD" id="cd16936">
    <property type="entry name" value="HATPase_RsbW-like"/>
    <property type="match status" value="1"/>
</dbReference>
<evidence type="ECO:0000259" key="2">
    <source>
        <dbReference type="PROSITE" id="PS51186"/>
    </source>
</evidence>
<sequence length="495" mass="54646">MEGCSLKSSVSIPAHMSYLEPLEGFVRGICSVAGCDQRDSSMVSLAVEEAVSNVIRHGYGEDCSESFQVRFEVGAAGITVEVHEKGLPFDPEYLSAPQEGDLRERGIGIRLMRGAMDRVEFRNLGKDGKLVSMTKYFRHRRVDSYFSHQELSYPDETAVKGPFTVRPMEDSEALEISRCAYRAYGYTYREFVYYPERIKEMNHQGIMRSFVAEDSLGTLVGHLALSFSEVGASIAELAAAFVNPSCRGQGILGIMNEVVMAEAERSGLQGLFVHAVTSHVASQRGALKSGFVPSGVLLGALFSDLNFKALAGEVKQRESASLMYLPLCVRSGYDIWIPEVYGEVVQSILSWCDLKVSINTESRSLPDRCPGGGEGNRSYRVGEFNFAEIRVCRFGLDSLAEVRQRTGQFRAERVDVIYLYLDAEVPDCAAFAQGCRSMGYLFCGYLPGEMGGHDALILQSPETALDLNKVVLADDRGKDLLAFISKEIEEKEESL</sequence>